<dbReference type="KEGG" id="dtx:ATSB10_32750"/>
<evidence type="ECO:0000256" key="2">
    <source>
        <dbReference type="SAM" id="SignalP"/>
    </source>
</evidence>
<dbReference type="Gene3D" id="3.40.50.150">
    <property type="entry name" value="Vaccinia Virus protein VP39"/>
    <property type="match status" value="1"/>
</dbReference>
<dbReference type="RefSeq" id="WP_063673725.1">
    <property type="nucleotide sequence ID" value="NZ_CP014841.1"/>
</dbReference>
<dbReference type="SUPFAM" id="SSF53335">
    <property type="entry name" value="S-adenosyl-L-methionine-dependent methyltransferases"/>
    <property type="match status" value="1"/>
</dbReference>
<dbReference type="OrthoDB" id="9801692at2"/>
<evidence type="ECO:0000313" key="4">
    <source>
        <dbReference type="Proteomes" id="UP000077255"/>
    </source>
</evidence>
<feature type="chain" id="PRO_5007823228" description="Methyltransferase" evidence="2">
    <location>
        <begin position="26"/>
        <end position="310"/>
    </location>
</feature>
<protein>
    <recommendedName>
        <fullName evidence="5">Methyltransferase</fullName>
    </recommendedName>
</protein>
<dbReference type="EMBL" id="CP014841">
    <property type="protein sequence ID" value="AND70729.1"/>
    <property type="molecule type" value="Genomic_DNA"/>
</dbReference>
<feature type="compositionally biased region" description="Low complexity" evidence="1">
    <location>
        <begin position="295"/>
        <end position="310"/>
    </location>
</feature>
<feature type="signal peptide" evidence="2">
    <location>
        <begin position="1"/>
        <end position="25"/>
    </location>
</feature>
<dbReference type="Proteomes" id="UP000077255">
    <property type="component" value="Chromosome"/>
</dbReference>
<dbReference type="STRING" id="445710.ATSB10_32750"/>
<dbReference type="AlphaFoldDB" id="A0A161J2J7"/>
<keyword evidence="2" id="KW-0732">Signal</keyword>
<sequence length="310" mass="32178">MTSSVPGKWLLAGLCALALAAPAAAQTVAEADGQDQPPGELVPPTSAVDFTAAQLDSVLAGDWRSAAERARDRYRHPKQTLEFFGVQPDQTVVEITPGGGWYADILAPLLRDNGQYVAAVVAPAPGKPADDTLKQKFAADPAVFGDARIVTFDPKAPVFGPPGSADTVLTFRNVHNWVQAGTAPAMFKGFFKVLRPGGVLGVVDHRAAAGVSLDAAKGSGYLPVAAVVKLATDAGFELEESSEINANPADTKDYPKGVWTLPPTLTLGDAGRAKYLAIGESDRMTLRFVKPEGPAPAASVPSPAKAASSP</sequence>
<gene>
    <name evidence="3" type="ORF">ATSB10_32750</name>
</gene>
<evidence type="ECO:0000313" key="3">
    <source>
        <dbReference type="EMBL" id="AND70729.1"/>
    </source>
</evidence>
<dbReference type="InterPro" id="IPR029063">
    <property type="entry name" value="SAM-dependent_MTases_sf"/>
</dbReference>
<reference evidence="3 4" key="1">
    <citation type="submission" date="2016-02" db="EMBL/GenBank/DDBJ databases">
        <title>Complete genome sequencing and analysis of ATSB10, Dyella thiooxydans isolated from rhizosphere soil of sunflower (Helianthus annuus L.).</title>
        <authorList>
            <person name="Lee Y."/>
            <person name="Hwangbo K."/>
            <person name="Chung H."/>
            <person name="Yoo J."/>
            <person name="Kim K.Y."/>
            <person name="Sa T.M."/>
            <person name="Um Y."/>
            <person name="Madhaiyan M."/>
        </authorList>
    </citation>
    <scope>NUCLEOTIDE SEQUENCE [LARGE SCALE GENOMIC DNA]</scope>
    <source>
        <strain evidence="3 4">ATSB10</strain>
    </source>
</reference>
<proteinExistence type="predicted"/>
<evidence type="ECO:0008006" key="5">
    <source>
        <dbReference type="Google" id="ProtNLM"/>
    </source>
</evidence>
<name>A0A161J2J7_9GAMM</name>
<evidence type="ECO:0000256" key="1">
    <source>
        <dbReference type="SAM" id="MobiDB-lite"/>
    </source>
</evidence>
<organism evidence="3 4">
    <name type="scientific">Dyella thiooxydans</name>
    <dbReference type="NCBI Taxonomy" id="445710"/>
    <lineage>
        <taxon>Bacteria</taxon>
        <taxon>Pseudomonadati</taxon>
        <taxon>Pseudomonadota</taxon>
        <taxon>Gammaproteobacteria</taxon>
        <taxon>Lysobacterales</taxon>
        <taxon>Rhodanobacteraceae</taxon>
        <taxon>Dyella</taxon>
    </lineage>
</organism>
<accession>A0A161J2J7</accession>
<feature type="region of interest" description="Disordered" evidence="1">
    <location>
        <begin position="289"/>
        <end position="310"/>
    </location>
</feature>
<dbReference type="PATRIC" id="fig|445710.3.peg.3276"/>
<keyword evidence="4" id="KW-1185">Reference proteome</keyword>